<dbReference type="Gene3D" id="3.40.1690.10">
    <property type="entry name" value="secretion proteins EscU"/>
    <property type="match status" value="1"/>
</dbReference>
<evidence type="ECO:0000256" key="5">
    <source>
        <dbReference type="ARBA" id="ARBA00022475"/>
    </source>
</evidence>
<comment type="subcellular location">
    <subcellularLocation>
        <location evidence="1">Cell membrane</location>
        <topology evidence="1">Multi-pass membrane protein</topology>
    </subcellularLocation>
</comment>
<dbReference type="PANTHER" id="PTHR30531:SF12">
    <property type="entry name" value="FLAGELLAR BIOSYNTHETIC PROTEIN FLHB"/>
    <property type="match status" value="1"/>
</dbReference>
<dbReference type="OrthoDB" id="9807950at2"/>
<evidence type="ECO:0000256" key="7">
    <source>
        <dbReference type="ARBA" id="ARBA00022795"/>
    </source>
</evidence>
<dbReference type="AlphaFoldDB" id="A0A4R3MXC3"/>
<evidence type="ECO:0000256" key="6">
    <source>
        <dbReference type="ARBA" id="ARBA00022692"/>
    </source>
</evidence>
<dbReference type="InterPro" id="IPR029025">
    <property type="entry name" value="T3SS_substrate_exporter_C"/>
</dbReference>
<name>A0A4R3MXC3_9GAMM</name>
<gene>
    <name evidence="13" type="primary">flhB</name>
    <name evidence="15" type="ORF">EDC35_104105</name>
</gene>
<proteinExistence type="inferred from homology"/>
<evidence type="ECO:0000256" key="14">
    <source>
        <dbReference type="SAM" id="MobiDB-lite"/>
    </source>
</evidence>
<evidence type="ECO:0000256" key="3">
    <source>
        <dbReference type="ARBA" id="ARBA00021622"/>
    </source>
</evidence>
<keyword evidence="6 13" id="KW-0812">Transmembrane</keyword>
<keyword evidence="11 13" id="KW-1006">Bacterial flagellum protein export</keyword>
<feature type="region of interest" description="Disordered" evidence="14">
    <location>
        <begin position="1"/>
        <end position="24"/>
    </location>
</feature>
<dbReference type="Proteomes" id="UP000295717">
    <property type="component" value="Unassembled WGS sequence"/>
</dbReference>
<dbReference type="PANTHER" id="PTHR30531">
    <property type="entry name" value="FLAGELLAR BIOSYNTHETIC PROTEIN FLHB"/>
    <property type="match status" value="1"/>
</dbReference>
<feature type="transmembrane region" description="Helical" evidence="13">
    <location>
        <begin position="90"/>
        <end position="112"/>
    </location>
</feature>
<organism evidence="15 16">
    <name type="scientific">Thiobaca trueperi</name>
    <dbReference type="NCBI Taxonomy" id="127458"/>
    <lineage>
        <taxon>Bacteria</taxon>
        <taxon>Pseudomonadati</taxon>
        <taxon>Pseudomonadota</taxon>
        <taxon>Gammaproteobacteria</taxon>
        <taxon>Chromatiales</taxon>
        <taxon>Chromatiaceae</taxon>
        <taxon>Thiobaca</taxon>
    </lineage>
</organism>
<feature type="transmembrane region" description="Helical" evidence="13">
    <location>
        <begin position="150"/>
        <end position="169"/>
    </location>
</feature>
<dbReference type="SUPFAM" id="SSF160544">
    <property type="entry name" value="EscU C-terminal domain-like"/>
    <property type="match status" value="1"/>
</dbReference>
<dbReference type="InterPro" id="IPR006135">
    <property type="entry name" value="T3SS_substrate_exporter"/>
</dbReference>
<evidence type="ECO:0000256" key="9">
    <source>
        <dbReference type="ARBA" id="ARBA00022989"/>
    </source>
</evidence>
<dbReference type="GO" id="GO:0005886">
    <property type="term" value="C:plasma membrane"/>
    <property type="evidence" value="ECO:0007669"/>
    <property type="project" value="UniProtKB-SubCell"/>
</dbReference>
<evidence type="ECO:0000256" key="11">
    <source>
        <dbReference type="ARBA" id="ARBA00023225"/>
    </source>
</evidence>
<evidence type="ECO:0000256" key="12">
    <source>
        <dbReference type="ARBA" id="ARBA00025078"/>
    </source>
</evidence>
<keyword evidence="9 13" id="KW-1133">Transmembrane helix</keyword>
<keyword evidence="16" id="KW-1185">Reference proteome</keyword>
<dbReference type="InterPro" id="IPR006136">
    <property type="entry name" value="FlhB"/>
</dbReference>
<dbReference type="NCBIfam" id="TIGR00328">
    <property type="entry name" value="flhB"/>
    <property type="match status" value="1"/>
</dbReference>
<dbReference type="EMBL" id="SMAO01000004">
    <property type="protein sequence ID" value="TCT21250.1"/>
    <property type="molecule type" value="Genomic_DNA"/>
</dbReference>
<keyword evidence="15" id="KW-0282">Flagellum</keyword>
<evidence type="ECO:0000313" key="15">
    <source>
        <dbReference type="EMBL" id="TCT21250.1"/>
    </source>
</evidence>
<accession>A0A4R3MXC3</accession>
<feature type="region of interest" description="Disordered" evidence="14">
    <location>
        <begin position="360"/>
        <end position="383"/>
    </location>
</feature>
<feature type="transmembrane region" description="Helical" evidence="13">
    <location>
        <begin position="190"/>
        <end position="215"/>
    </location>
</feature>
<evidence type="ECO:0000256" key="1">
    <source>
        <dbReference type="ARBA" id="ARBA00004651"/>
    </source>
</evidence>
<protein>
    <recommendedName>
        <fullName evidence="3 13">Flagellar biosynthetic protein FlhB</fullName>
    </recommendedName>
</protein>
<keyword evidence="15" id="KW-0966">Cell projection</keyword>
<dbReference type="PRINTS" id="PR00950">
    <property type="entry name" value="TYPE3IMSPROT"/>
</dbReference>
<dbReference type="Pfam" id="PF01312">
    <property type="entry name" value="Bac_export_2"/>
    <property type="match status" value="1"/>
</dbReference>
<keyword evidence="7 13" id="KW-1005">Bacterial flagellum biogenesis</keyword>
<keyword evidence="8 13" id="KW-0653">Protein transport</keyword>
<evidence type="ECO:0000256" key="10">
    <source>
        <dbReference type="ARBA" id="ARBA00023136"/>
    </source>
</evidence>
<evidence type="ECO:0000256" key="8">
    <source>
        <dbReference type="ARBA" id="ARBA00022927"/>
    </source>
</evidence>
<comment type="caution">
    <text evidence="15">The sequence shown here is derived from an EMBL/GenBank/DDBJ whole genome shotgun (WGS) entry which is preliminary data.</text>
</comment>
<dbReference type="GO" id="GO:0009306">
    <property type="term" value="P:protein secretion"/>
    <property type="evidence" value="ECO:0007669"/>
    <property type="project" value="InterPro"/>
</dbReference>
<reference evidence="15 16" key="1">
    <citation type="submission" date="2019-03" db="EMBL/GenBank/DDBJ databases">
        <title>Genomic Encyclopedia of Type Strains, Phase IV (KMG-IV): sequencing the most valuable type-strain genomes for metagenomic binning, comparative biology and taxonomic classification.</title>
        <authorList>
            <person name="Goeker M."/>
        </authorList>
    </citation>
    <scope>NUCLEOTIDE SEQUENCE [LARGE SCALE GENOMIC DNA]</scope>
    <source>
        <strain evidence="15 16">DSM 13587</strain>
    </source>
</reference>
<keyword evidence="5 13" id="KW-1003">Cell membrane</keyword>
<evidence type="ECO:0000313" key="16">
    <source>
        <dbReference type="Proteomes" id="UP000295717"/>
    </source>
</evidence>
<dbReference type="GO" id="GO:0044780">
    <property type="term" value="P:bacterial-type flagellum assembly"/>
    <property type="evidence" value="ECO:0007669"/>
    <property type="project" value="InterPro"/>
</dbReference>
<sequence length="383" mass="42739">MAENENGQEKTEQPTAKRLNDAREKGQIARSREFNTFMILIVGGAYLLFFGSYLGIRLSALMTDALTLDRSLIFDPGLLLPYLRDLLTRALLIITPLFAILMAIALFGPILIGGFNFSTQALAPKFSKVNPITGMKRVFSVQGLVELFKALGKFTLVLIVAWLTISAFLDQLLALGEHPVERGIIEAGRMALWTFILTSAALILVAAIDVPFQLWNHNKQLKMTLQEIKDEFKESDGKPEVKGRIRQLQMEMAQRRMMGEVPKADVVITNPTHFAVAIAYEPGVMRAPRLLAKGIDDVAAAIRALAEEHGIMRVEAPRVARAIYFTTDLKQEIPGGLFVAVARILAYVYQIRREDADVDLPDDLPVPDEYLDPHRARQARSQE</sequence>
<keyword evidence="10 13" id="KW-0472">Membrane</keyword>
<dbReference type="RefSeq" id="WP_132976856.1">
    <property type="nucleotide sequence ID" value="NZ_SMAO01000004.1"/>
</dbReference>
<comment type="similarity">
    <text evidence="2 13">Belongs to the type III secretion exporter family.</text>
</comment>
<evidence type="ECO:0000256" key="13">
    <source>
        <dbReference type="RuleBase" id="RU364091"/>
    </source>
</evidence>
<feature type="compositionally biased region" description="Basic and acidic residues" evidence="14">
    <location>
        <begin position="371"/>
        <end position="383"/>
    </location>
</feature>
<evidence type="ECO:0000256" key="4">
    <source>
        <dbReference type="ARBA" id="ARBA00022448"/>
    </source>
</evidence>
<keyword evidence="4 13" id="KW-0813">Transport</keyword>
<feature type="transmembrane region" description="Helical" evidence="13">
    <location>
        <begin position="37"/>
        <end position="56"/>
    </location>
</feature>
<feature type="compositionally biased region" description="Acidic residues" evidence="14">
    <location>
        <begin position="360"/>
        <end position="370"/>
    </location>
</feature>
<dbReference type="Gene3D" id="6.10.250.2080">
    <property type="match status" value="1"/>
</dbReference>
<evidence type="ECO:0000256" key="2">
    <source>
        <dbReference type="ARBA" id="ARBA00010690"/>
    </source>
</evidence>
<keyword evidence="15" id="KW-0969">Cilium</keyword>
<comment type="function">
    <text evidence="12 13">Required for formation of the rod structure in the basal body of the flagellar apparatus. Together with FliI and FliH, may constitute the export apparatus of flagellin.</text>
</comment>